<evidence type="ECO:0000259" key="9">
    <source>
        <dbReference type="PROSITE" id="PS50850"/>
    </source>
</evidence>
<dbReference type="GO" id="GO:0022857">
    <property type="term" value="F:transmembrane transporter activity"/>
    <property type="evidence" value="ECO:0007669"/>
    <property type="project" value="InterPro"/>
</dbReference>
<reference evidence="10" key="1">
    <citation type="submission" date="2020-10" db="EMBL/GenBank/DDBJ databases">
        <title>Chromosome-scale genome assembly of the Allis shad, Alosa alosa.</title>
        <authorList>
            <person name="Margot Z."/>
            <person name="Christophe K."/>
            <person name="Cabau C."/>
            <person name="Louis A."/>
            <person name="Berthelot C."/>
            <person name="Parey E."/>
            <person name="Roest Crollius H."/>
            <person name="Montfort J."/>
            <person name="Robinson-Rechavi M."/>
            <person name="Bucao C."/>
            <person name="Bouchez O."/>
            <person name="Gislard M."/>
            <person name="Lluch J."/>
            <person name="Milhes M."/>
            <person name="Lampietro C."/>
            <person name="Lopez Roques C."/>
            <person name="Donnadieu C."/>
            <person name="Braasch I."/>
            <person name="Desvignes T."/>
            <person name="Postlethwait J."/>
            <person name="Bobe J."/>
            <person name="Guiguen Y."/>
        </authorList>
    </citation>
    <scope>NUCLEOTIDE SEQUENCE</scope>
    <source>
        <strain evidence="10">M-15738</strain>
        <tissue evidence="10">Blood</tissue>
    </source>
</reference>
<dbReference type="InterPro" id="IPR005828">
    <property type="entry name" value="MFS_sugar_transport-like"/>
</dbReference>
<feature type="transmembrane region" description="Helical" evidence="8">
    <location>
        <begin position="459"/>
        <end position="479"/>
    </location>
</feature>
<feature type="transmembrane region" description="Helical" evidence="8">
    <location>
        <begin position="402"/>
        <end position="420"/>
    </location>
</feature>
<feature type="transmembrane region" description="Helical" evidence="8">
    <location>
        <begin position="426"/>
        <end position="447"/>
    </location>
</feature>
<dbReference type="Pfam" id="PF00083">
    <property type="entry name" value="Sugar_tr"/>
    <property type="match status" value="1"/>
</dbReference>
<feature type="domain" description="Major facilitator superfamily (MFS) profile" evidence="9">
    <location>
        <begin position="83"/>
        <end position="509"/>
    </location>
</feature>
<evidence type="ECO:0000256" key="5">
    <source>
        <dbReference type="ARBA" id="ARBA00039897"/>
    </source>
</evidence>
<dbReference type="InterPro" id="IPR005829">
    <property type="entry name" value="Sugar_transporter_CS"/>
</dbReference>
<evidence type="ECO:0000256" key="8">
    <source>
        <dbReference type="SAM" id="Phobius"/>
    </source>
</evidence>
<dbReference type="Gene3D" id="1.20.1250.20">
    <property type="entry name" value="MFS general substrate transporter like domains"/>
    <property type="match status" value="1"/>
</dbReference>
<dbReference type="PROSITE" id="PS50850">
    <property type="entry name" value="MFS"/>
    <property type="match status" value="1"/>
</dbReference>
<feature type="transmembrane region" description="Helical" evidence="8">
    <location>
        <begin position="253"/>
        <end position="272"/>
    </location>
</feature>
<evidence type="ECO:0000256" key="7">
    <source>
        <dbReference type="ARBA" id="ARBA00042362"/>
    </source>
</evidence>
<evidence type="ECO:0000313" key="11">
    <source>
        <dbReference type="Proteomes" id="UP000823561"/>
    </source>
</evidence>
<feature type="transmembrane region" description="Helical" evidence="8">
    <location>
        <begin position="369"/>
        <end position="390"/>
    </location>
</feature>
<dbReference type="PANTHER" id="PTHR24064">
    <property type="entry name" value="SOLUTE CARRIER FAMILY 22 MEMBER"/>
    <property type="match status" value="1"/>
</dbReference>
<feature type="transmembrane region" description="Helical" evidence="8">
    <location>
        <begin position="339"/>
        <end position="357"/>
    </location>
</feature>
<evidence type="ECO:0000256" key="2">
    <source>
        <dbReference type="ARBA" id="ARBA00022989"/>
    </source>
</evidence>
<feature type="transmembrane region" description="Helical" evidence="8">
    <location>
        <begin position="197"/>
        <end position="218"/>
    </location>
</feature>
<evidence type="ECO:0000313" key="10">
    <source>
        <dbReference type="EMBL" id="KAG5266385.1"/>
    </source>
</evidence>
<organism evidence="10 11">
    <name type="scientific">Alosa alosa</name>
    <name type="common">allis shad</name>
    <dbReference type="NCBI Taxonomy" id="278164"/>
    <lineage>
        <taxon>Eukaryota</taxon>
        <taxon>Metazoa</taxon>
        <taxon>Chordata</taxon>
        <taxon>Craniata</taxon>
        <taxon>Vertebrata</taxon>
        <taxon>Euteleostomi</taxon>
        <taxon>Actinopterygii</taxon>
        <taxon>Neopterygii</taxon>
        <taxon>Teleostei</taxon>
        <taxon>Clupei</taxon>
        <taxon>Clupeiformes</taxon>
        <taxon>Clupeoidei</taxon>
        <taxon>Clupeidae</taxon>
        <taxon>Alosa</taxon>
    </lineage>
</organism>
<name>A0AAV6FUE8_9TELE</name>
<accession>A0AAV6FUE8</accession>
<feature type="transmembrane region" description="Helical" evidence="8">
    <location>
        <begin position="485"/>
        <end position="503"/>
    </location>
</feature>
<sequence>MKFEDLLSDIDGFGRFQKMIVCLSFLGRVTLPCHFLVNNFIAGIPPHHCDISGLDAAGVFGNLSVEERWTVSIPLQADGTLSSCLMFPEPQFYLLLNTSSSTGLPAEPCRNGWVYDNSTFKSTLATEWDLVCDKKGLNKATATIFFVGVMFGAMTFGGLSDRYGRRIMLLVSYVSGMSFALISVFSTSYIMFAVLRFLSGFCITGIVIVTSVLIVEWVDIESRKLVGVIDSLSWTFGFMTLSTLAFLIRDWRWLIVAITAPVVIAIISWRWVPESARWLIANGRLDEAHYYLNKCAKMNRRQGMASSIKPENLSNIVVTNRNRNYSYLDLLRTPKMRKLALLTGLTWYGVASTFYGISFNITGFGVNIYLTQFIMAAVEIPAKVSIFYLLDKIGRRKTESGALFLAGLCLAITVIVPREQRVVRTVVAVLGKGCSATAFGTLILYSSELYPTVIRQNGMGYNSFMGRVGVAVAPLILLLDDVWLGLPQLILCCIAVGSSLVASRLPETRDRCLPETIEDIEGTRAPQVESPVLSHGNADSEVGR</sequence>
<proteinExistence type="predicted"/>
<dbReference type="EMBL" id="JADWDJ010000018">
    <property type="protein sequence ID" value="KAG5266385.1"/>
    <property type="molecule type" value="Genomic_DNA"/>
</dbReference>
<feature type="transmembrane region" description="Helical" evidence="8">
    <location>
        <begin position="167"/>
        <end position="191"/>
    </location>
</feature>
<dbReference type="PROSITE" id="PS00216">
    <property type="entry name" value="SUGAR_TRANSPORT_1"/>
    <property type="match status" value="1"/>
</dbReference>
<comment type="caution">
    <text evidence="10">The sequence shown here is derived from an EMBL/GenBank/DDBJ whole genome shotgun (WGS) entry which is preliminary data.</text>
</comment>
<dbReference type="InterPro" id="IPR020846">
    <property type="entry name" value="MFS_dom"/>
</dbReference>
<keyword evidence="1 8" id="KW-0812">Transmembrane</keyword>
<dbReference type="AlphaFoldDB" id="A0AAV6FUE8"/>
<gene>
    <name evidence="10" type="ORF">AALO_G00231420</name>
</gene>
<dbReference type="Proteomes" id="UP000823561">
    <property type="component" value="Chromosome 18"/>
</dbReference>
<keyword evidence="2 8" id="KW-1133">Transmembrane helix</keyword>
<evidence type="ECO:0000256" key="3">
    <source>
        <dbReference type="ARBA" id="ARBA00023136"/>
    </source>
</evidence>
<comment type="subcellular location">
    <subcellularLocation>
        <location evidence="4">Basal cell membrane</location>
        <topology evidence="4">Multi-pass membrane protein</topology>
    </subcellularLocation>
</comment>
<feature type="transmembrane region" description="Helical" evidence="8">
    <location>
        <begin position="225"/>
        <end position="247"/>
    </location>
</feature>
<dbReference type="GO" id="GO:0009925">
    <property type="term" value="C:basal plasma membrane"/>
    <property type="evidence" value="ECO:0007669"/>
    <property type="project" value="UniProtKB-SubCell"/>
</dbReference>
<feature type="transmembrane region" description="Helical" evidence="8">
    <location>
        <begin position="140"/>
        <end position="160"/>
    </location>
</feature>
<evidence type="ECO:0000256" key="4">
    <source>
        <dbReference type="ARBA" id="ARBA00034696"/>
    </source>
</evidence>
<dbReference type="FunFam" id="1.20.1250.20:FF:000023">
    <property type="entry name" value="Solute carrier family 22 member 6"/>
    <property type="match status" value="1"/>
</dbReference>
<dbReference type="InterPro" id="IPR036259">
    <property type="entry name" value="MFS_trans_sf"/>
</dbReference>
<evidence type="ECO:0000256" key="6">
    <source>
        <dbReference type="ARBA" id="ARBA00041768"/>
    </source>
</evidence>
<dbReference type="SUPFAM" id="SSF103473">
    <property type="entry name" value="MFS general substrate transporter"/>
    <property type="match status" value="1"/>
</dbReference>
<protein>
    <recommendedName>
        <fullName evidence="5">Solute carrier family 22 member 6</fullName>
    </recommendedName>
    <alternativeName>
        <fullName evidence="7">Organic anion transporter 1</fullName>
    </alternativeName>
    <alternativeName>
        <fullName evidence="6">Renal organic anion transporter 1</fullName>
    </alternativeName>
</protein>
<keyword evidence="3 8" id="KW-0472">Membrane</keyword>
<keyword evidence="11" id="KW-1185">Reference proteome</keyword>
<evidence type="ECO:0000256" key="1">
    <source>
        <dbReference type="ARBA" id="ARBA00022692"/>
    </source>
</evidence>